<keyword evidence="2" id="KW-1185">Reference proteome</keyword>
<name>A0ACB8EGI1_9SAUR</name>
<gene>
    <name evidence="1" type="ORF">K3G42_008429</name>
</gene>
<evidence type="ECO:0000313" key="1">
    <source>
        <dbReference type="EMBL" id="KAH7991654.1"/>
    </source>
</evidence>
<proteinExistence type="predicted"/>
<comment type="caution">
    <text evidence="1">The sequence shown here is derived from an EMBL/GenBank/DDBJ whole genome shotgun (WGS) entry which is preliminary data.</text>
</comment>
<dbReference type="Proteomes" id="UP000827872">
    <property type="component" value="Linkage Group LG03"/>
</dbReference>
<reference evidence="1" key="1">
    <citation type="submission" date="2021-08" db="EMBL/GenBank/DDBJ databases">
        <title>The first chromosome-level gecko genome reveals the dynamic sex chromosomes of Neotropical dwarf geckos (Sphaerodactylidae: Sphaerodactylus).</title>
        <authorList>
            <person name="Pinto B.J."/>
            <person name="Keating S.E."/>
            <person name="Gamble T."/>
        </authorList>
    </citation>
    <scope>NUCLEOTIDE SEQUENCE</scope>
    <source>
        <strain evidence="1">TG3544</strain>
    </source>
</reference>
<evidence type="ECO:0000313" key="2">
    <source>
        <dbReference type="Proteomes" id="UP000827872"/>
    </source>
</evidence>
<dbReference type="EMBL" id="CM037616">
    <property type="protein sequence ID" value="KAH7991654.1"/>
    <property type="molecule type" value="Genomic_DNA"/>
</dbReference>
<sequence>MGVETLKCKKCSAQTHEDCLNKTEDIVCIEGDVCVMNAIYRQGELVFVTMQCRKKTNPCDSDGKLGRARLVSKCCSDKDFCNKDLFPA</sequence>
<accession>A0ACB8EGI1</accession>
<protein>
    <submittedName>
        <fullName evidence="1">Uncharacterized protein</fullName>
    </submittedName>
</protein>
<organism evidence="1 2">
    <name type="scientific">Sphaerodactylus townsendi</name>
    <dbReference type="NCBI Taxonomy" id="933632"/>
    <lineage>
        <taxon>Eukaryota</taxon>
        <taxon>Metazoa</taxon>
        <taxon>Chordata</taxon>
        <taxon>Craniata</taxon>
        <taxon>Vertebrata</taxon>
        <taxon>Euteleostomi</taxon>
        <taxon>Lepidosauria</taxon>
        <taxon>Squamata</taxon>
        <taxon>Bifurcata</taxon>
        <taxon>Gekkota</taxon>
        <taxon>Sphaerodactylidae</taxon>
        <taxon>Sphaerodactylus</taxon>
    </lineage>
</organism>